<evidence type="ECO:0000256" key="13">
    <source>
        <dbReference type="ARBA" id="ARBA00023242"/>
    </source>
</evidence>
<gene>
    <name evidence="24" type="ORF">JRQ81_000890</name>
</gene>
<dbReference type="InterPro" id="IPR047171">
    <property type="entry name" value="BAZ1A"/>
</dbReference>
<evidence type="ECO:0000259" key="22">
    <source>
        <dbReference type="PROSITE" id="PS50827"/>
    </source>
</evidence>
<dbReference type="SUPFAM" id="SSF47370">
    <property type="entry name" value="Bromodomain"/>
    <property type="match status" value="1"/>
</dbReference>
<evidence type="ECO:0000256" key="5">
    <source>
        <dbReference type="ARBA" id="ARBA00022723"/>
    </source>
</evidence>
<feature type="region of interest" description="Disordered" evidence="18">
    <location>
        <begin position="1461"/>
        <end position="1496"/>
    </location>
</feature>
<feature type="region of interest" description="Disordered" evidence="18">
    <location>
        <begin position="882"/>
        <end position="906"/>
    </location>
</feature>
<evidence type="ECO:0000256" key="2">
    <source>
        <dbReference type="ARBA" id="ARBA00007444"/>
    </source>
</evidence>
<keyword evidence="12" id="KW-0804">Transcription</keyword>
<feature type="domain" description="PHD-type" evidence="20">
    <location>
        <begin position="1210"/>
        <end position="1260"/>
    </location>
</feature>
<evidence type="ECO:0000259" key="20">
    <source>
        <dbReference type="PROSITE" id="PS50016"/>
    </source>
</evidence>
<feature type="region of interest" description="Disordered" evidence="18">
    <location>
        <begin position="1264"/>
        <end position="1412"/>
    </location>
</feature>
<feature type="compositionally biased region" description="Polar residues" evidence="18">
    <location>
        <begin position="1356"/>
        <end position="1373"/>
    </location>
</feature>
<dbReference type="GO" id="GO:0006338">
    <property type="term" value="P:chromatin remodeling"/>
    <property type="evidence" value="ECO:0007669"/>
    <property type="project" value="InterPro"/>
</dbReference>
<dbReference type="PRINTS" id="PR00503">
    <property type="entry name" value="BROMODOMAIN"/>
</dbReference>
<dbReference type="Pfam" id="PF00439">
    <property type="entry name" value="Bromodomain"/>
    <property type="match status" value="1"/>
</dbReference>
<dbReference type="FunFam" id="1.20.920.10:FF:000029">
    <property type="entry name" value="Bromodomain adjacent to zinc finger domain protein 1A"/>
    <property type="match status" value="1"/>
</dbReference>
<dbReference type="PROSITE" id="PS51136">
    <property type="entry name" value="WAC"/>
    <property type="match status" value="1"/>
</dbReference>
<dbReference type="InterPro" id="IPR028942">
    <property type="entry name" value="WHIM1_dom"/>
</dbReference>
<dbReference type="Pfam" id="PF00628">
    <property type="entry name" value="PHD"/>
    <property type="match status" value="1"/>
</dbReference>
<dbReference type="PANTHER" id="PTHR46510">
    <property type="entry name" value="BROMODOMAIN ADJACENT TO ZINC FINGER DOMAIN PROTEIN 1A"/>
    <property type="match status" value="1"/>
</dbReference>
<keyword evidence="10" id="KW-0175">Coiled coil</keyword>
<feature type="region of interest" description="Disordered" evidence="18">
    <location>
        <begin position="703"/>
        <end position="757"/>
    </location>
</feature>
<keyword evidence="5" id="KW-0479">Metal-binding</keyword>
<evidence type="ECO:0000256" key="1">
    <source>
        <dbReference type="ARBA" id="ARBA00004123"/>
    </source>
</evidence>
<dbReference type="CDD" id="cd05504">
    <property type="entry name" value="Bromo_Acf1_like"/>
    <property type="match status" value="1"/>
</dbReference>
<dbReference type="GO" id="GO:0008623">
    <property type="term" value="C:CHRAC"/>
    <property type="evidence" value="ECO:0007669"/>
    <property type="project" value="TreeGrafter"/>
</dbReference>
<comment type="subcellular location">
    <subcellularLocation>
        <location evidence="1 17">Nucleus</location>
    </subcellularLocation>
</comment>
<dbReference type="GO" id="GO:0008270">
    <property type="term" value="F:zinc ion binding"/>
    <property type="evidence" value="ECO:0007669"/>
    <property type="project" value="UniProtKB-KW"/>
</dbReference>
<evidence type="ECO:0000256" key="18">
    <source>
        <dbReference type="SAM" id="MobiDB-lite"/>
    </source>
</evidence>
<dbReference type="FunFam" id="3.30.40.10:FF:000300">
    <property type="entry name" value="Bromodomain adjacent to zinc finger domain protein 1A"/>
    <property type="match status" value="1"/>
</dbReference>
<dbReference type="InterPro" id="IPR001841">
    <property type="entry name" value="Znf_RING"/>
</dbReference>
<keyword evidence="3" id="KW-1017">Isopeptide bond</keyword>
<dbReference type="EMBL" id="JAPFRF010000001">
    <property type="protein sequence ID" value="KAJ7344940.1"/>
    <property type="molecule type" value="Genomic_DNA"/>
</dbReference>
<dbReference type="Pfam" id="PF10537">
    <property type="entry name" value="WAC_Acf1_DNA_bd"/>
    <property type="match status" value="1"/>
</dbReference>
<dbReference type="Pfam" id="PF02791">
    <property type="entry name" value="DDT"/>
    <property type="match status" value="1"/>
</dbReference>
<dbReference type="InterPro" id="IPR019787">
    <property type="entry name" value="Znf_PHD-finger"/>
</dbReference>
<evidence type="ECO:0000256" key="16">
    <source>
        <dbReference type="PROSITE-ProRule" id="PRU00175"/>
    </source>
</evidence>
<evidence type="ECO:0000259" key="21">
    <source>
        <dbReference type="PROSITE" id="PS50089"/>
    </source>
</evidence>
<dbReference type="SMART" id="SM00249">
    <property type="entry name" value="PHD"/>
    <property type="match status" value="1"/>
</dbReference>
<dbReference type="InterPro" id="IPR018501">
    <property type="entry name" value="DDT_dom"/>
</dbReference>
<dbReference type="PROSITE" id="PS50014">
    <property type="entry name" value="BROMODOMAIN_2"/>
    <property type="match status" value="1"/>
</dbReference>
<dbReference type="Gene3D" id="1.20.920.10">
    <property type="entry name" value="Bromodomain-like"/>
    <property type="match status" value="1"/>
</dbReference>
<evidence type="ECO:0000256" key="17">
    <source>
        <dbReference type="PROSITE-ProRule" id="PRU00475"/>
    </source>
</evidence>
<dbReference type="Proteomes" id="UP001142489">
    <property type="component" value="Unassembled WGS sequence"/>
</dbReference>
<dbReference type="GO" id="GO:0031445">
    <property type="term" value="P:regulation of heterochromatin formation"/>
    <property type="evidence" value="ECO:0007669"/>
    <property type="project" value="TreeGrafter"/>
</dbReference>
<dbReference type="PROSITE" id="PS50016">
    <property type="entry name" value="ZF_PHD_2"/>
    <property type="match status" value="1"/>
</dbReference>
<feature type="region of interest" description="Disordered" evidence="18">
    <location>
        <begin position="1134"/>
        <end position="1171"/>
    </location>
</feature>
<dbReference type="GO" id="GO:0005721">
    <property type="term" value="C:pericentric heterochromatin"/>
    <property type="evidence" value="ECO:0007669"/>
    <property type="project" value="UniProtKB-ARBA"/>
</dbReference>
<feature type="compositionally biased region" description="Basic and acidic residues" evidence="18">
    <location>
        <begin position="703"/>
        <end position="727"/>
    </location>
</feature>
<feature type="compositionally biased region" description="Acidic residues" evidence="18">
    <location>
        <begin position="735"/>
        <end position="745"/>
    </location>
</feature>
<dbReference type="PANTHER" id="PTHR46510:SF1">
    <property type="entry name" value="BROMODOMAIN ADJACENT TO ZINC FINGER DOMAIN PROTEIN 1A"/>
    <property type="match status" value="1"/>
</dbReference>
<keyword evidence="11 15" id="KW-0103">Bromodomain</keyword>
<protein>
    <recommendedName>
        <fullName evidence="14">Bromodomain adjacent to zinc finger domain protein 1A</fullName>
    </recommendedName>
</protein>
<keyword evidence="25" id="KW-1185">Reference proteome</keyword>
<feature type="compositionally biased region" description="Basic and acidic residues" evidence="18">
    <location>
        <begin position="1306"/>
        <end position="1326"/>
    </location>
</feature>
<feature type="non-terminal residue" evidence="24">
    <location>
        <position position="1620"/>
    </location>
</feature>
<dbReference type="InterPro" id="IPR001487">
    <property type="entry name" value="Bromodomain"/>
</dbReference>
<comment type="caution">
    <text evidence="24">The sequence shown here is derived from an EMBL/GenBank/DDBJ whole genome shotgun (WGS) entry which is preliminary data.</text>
</comment>
<dbReference type="InterPro" id="IPR018359">
    <property type="entry name" value="Bromodomain_CS"/>
</dbReference>
<dbReference type="CDD" id="cd15627">
    <property type="entry name" value="PHD_BAZ1A"/>
    <property type="match status" value="1"/>
</dbReference>
<feature type="domain" description="DDT" evidence="22">
    <location>
        <begin position="455"/>
        <end position="520"/>
    </location>
</feature>
<reference evidence="24" key="1">
    <citation type="journal article" date="2023" name="DNA Res.">
        <title>Chromosome-level genome assembly of Phrynocephalus forsythii using third-generation DNA sequencing and Hi-C analysis.</title>
        <authorList>
            <person name="Qi Y."/>
            <person name="Zhao W."/>
            <person name="Zhao Y."/>
            <person name="Niu C."/>
            <person name="Cao S."/>
            <person name="Zhang Y."/>
        </authorList>
    </citation>
    <scope>NUCLEOTIDE SEQUENCE</scope>
    <source>
        <tissue evidence="24">Muscle</tissue>
    </source>
</reference>
<feature type="compositionally biased region" description="Acidic residues" evidence="18">
    <location>
        <begin position="1275"/>
        <end position="1305"/>
    </location>
</feature>
<feature type="domain" description="WAC" evidence="23">
    <location>
        <begin position="62"/>
        <end position="168"/>
    </location>
</feature>
<dbReference type="InterPro" id="IPR001965">
    <property type="entry name" value="Znf_PHD"/>
</dbReference>
<dbReference type="InterPro" id="IPR036427">
    <property type="entry name" value="Bromodomain-like_sf"/>
</dbReference>
<feature type="domain" description="RING-type" evidence="21">
    <location>
        <begin position="1213"/>
        <end position="1258"/>
    </location>
</feature>
<feature type="domain" description="Bromo" evidence="19">
    <location>
        <begin position="1512"/>
        <end position="1582"/>
    </location>
</feature>
<evidence type="ECO:0000256" key="4">
    <source>
        <dbReference type="ARBA" id="ARBA00022553"/>
    </source>
</evidence>
<dbReference type="SUPFAM" id="SSF57903">
    <property type="entry name" value="FYVE/PHD zinc finger"/>
    <property type="match status" value="1"/>
</dbReference>
<dbReference type="OrthoDB" id="332390at2759"/>
<organism evidence="24 25">
    <name type="scientific">Phrynocephalus forsythii</name>
    <dbReference type="NCBI Taxonomy" id="171643"/>
    <lineage>
        <taxon>Eukaryota</taxon>
        <taxon>Metazoa</taxon>
        <taxon>Chordata</taxon>
        <taxon>Craniata</taxon>
        <taxon>Vertebrata</taxon>
        <taxon>Euteleostomi</taxon>
        <taxon>Lepidosauria</taxon>
        <taxon>Squamata</taxon>
        <taxon>Bifurcata</taxon>
        <taxon>Unidentata</taxon>
        <taxon>Episquamata</taxon>
        <taxon>Toxicofera</taxon>
        <taxon>Iguania</taxon>
        <taxon>Acrodonta</taxon>
        <taxon>Agamidae</taxon>
        <taxon>Agaminae</taxon>
        <taxon>Phrynocephalus</taxon>
    </lineage>
</organism>
<evidence type="ECO:0000256" key="14">
    <source>
        <dbReference type="ARBA" id="ARBA00068253"/>
    </source>
</evidence>
<dbReference type="InterPro" id="IPR019786">
    <property type="entry name" value="Zinc_finger_PHD-type_CS"/>
</dbReference>
<evidence type="ECO:0000259" key="19">
    <source>
        <dbReference type="PROSITE" id="PS50014"/>
    </source>
</evidence>
<dbReference type="GO" id="GO:0045740">
    <property type="term" value="P:positive regulation of DNA replication"/>
    <property type="evidence" value="ECO:0007669"/>
    <property type="project" value="TreeGrafter"/>
</dbReference>
<evidence type="ECO:0000313" key="24">
    <source>
        <dbReference type="EMBL" id="KAJ7344940.1"/>
    </source>
</evidence>
<evidence type="ECO:0000313" key="25">
    <source>
        <dbReference type="Proteomes" id="UP001142489"/>
    </source>
</evidence>
<dbReference type="InterPro" id="IPR013083">
    <property type="entry name" value="Znf_RING/FYVE/PHD"/>
</dbReference>
<dbReference type="PROSITE" id="PS50089">
    <property type="entry name" value="ZF_RING_2"/>
    <property type="match status" value="1"/>
</dbReference>
<dbReference type="PROSITE" id="PS50827">
    <property type="entry name" value="DDT"/>
    <property type="match status" value="1"/>
</dbReference>
<keyword evidence="6 16" id="KW-0863">Zinc-finger</keyword>
<name>A0A9Q1B8C8_9SAUR</name>
<evidence type="ECO:0000256" key="15">
    <source>
        <dbReference type="PROSITE-ProRule" id="PRU00035"/>
    </source>
</evidence>
<evidence type="ECO:0000256" key="8">
    <source>
        <dbReference type="ARBA" id="ARBA00022843"/>
    </source>
</evidence>
<dbReference type="InterPro" id="IPR037325">
    <property type="entry name" value="Acf1_Bromo"/>
</dbReference>
<sequence>EIKGTRKGQSRGDFKEKRRNASLIRSQPGVGRNRRVTNQAMPLLHRKPFVREEPPADLRPDEYVFHCRVTNEIFRDYDDFFERTILCNSLVWSCAITGKPGLTYQEALESEKKARQNLQNFPEPLIVPVLYLVTRTQRSRLHEVCEDIFAYVKDRYFVGEIVEVLRNNGERLHCRILEVKAPLQHNGITNGHVNGADGGTIIISDSDDSDVDFISAQNGKEEAIIDPSLFKYKLKPIRKQLYESVTVKASQICRRKHLFSRNRLKLFLKQHCDSRDGIIKIKVTSVAKYKIAEQSFSYYFPDDPPIFGLSPPIRQKKRLSKIPAVDLVDRAVEQLSPSCAAKERARLQKEKEEMRTMEKLKREKANAVESKKREKEDKEKRKEELKKIIEEERLKKKEERERLKIEKEKEREKLREEKKKYLEHLKQWSKRREDMECDDLKELPIPTPVKTRLPPEIFGDAIMVLEFLHAFGELFDLQDEFPDGVTLEVLEEALVGNDSEGPLCELLFFFLTAIFQAMAEEEEEVAKDQLANAETKDLTEALDEDADPTKSALSAVATLAAAWPQLHQGCNLKNLDLDSCTLSEILRLHILASGADVTSTNAKYRYQKRGGFDATDDACMELRLSYPGLLKKLSYTSVYDLSPGEKMKILHALCGKLLTLVSTRDFIEDSVDVLRQAKQEFRELKAEQHRKEREAAAARIRKRKEERLKGQEQKMKEKQEKLKEEQKIPSIEVSIGEEEQEELDTSTESKEAETKEPDIEDITDDEDDIVLNKKKRGGRRGQNGYKDLAKQVETTGEKCEPLSPEEEAALKQEQQTKERELTEKIQKATACTNISPLGRDRLYRRYWIFLSVPGLFVEEDYSGLTEDMLMPRPSSFQNNLQGYPADKSQTVNKTGESLKTESTSNSHQDLNVGAIVQVSQPVHKPNRWCFYSSREQLEQLLVALNSRGHRESALKEMLLQEKHRIYEKLNSFPVEKFHISDKAQNETKPSLGRGRTQNVYDASQMSAEKQLELRLRDFLLDIEDRIFQGTLGSIKVTDRQSWRSALENGQYELLNEENKENGIIKAVTGDVEEMEMDDQTKPLAKDRLLGLKLEPRSTASTNISTPQPVNNVVHYLALALLQIEQGTERKFLKAPLGDAEENKKDQKGDKRRKREDQSSQKDDGSDGGRSHKTVLDRWRESLLSSASLSQIFLHLSTLERSIIWSKSILNARCKMCRKKGDAETMVLCDNCDRGYHIHCIRPKLKAVPDGDWFCPECRPKQRSRRLSSRQRPSVESDEEIEDQVEDEDVDTTYESAEEDYEEEEDNYHSDSQEEEGKSLPKSEEPQVKLSLRPRAAKLATTISSQSFRRQGVGRCNSRSQHNTPKSVGSSYKTTGRVRRKTKSAPPSVAKPARPNSHNTRHNRGSLPGDGIIELTSVPRQLRGRKTADNTPANSPPSSSLGFSIANALNTRKQKRLLISIVKCDSQDTEPQKRGRKRQTTESPEMPLNRRSSGRQGGVHELSAFEQLVVELVRHDDSWPFMKLVSKIQVPDYYDIIKKPIALNIIREKVNKCEYKLASEFIEDIELMFSNCFEYNPRNTNEAKAGTRLQAFFHVQAQKLGLPVSSGYMDYAGPAIKKSRI</sequence>
<proteinExistence type="inferred from homology"/>
<keyword evidence="8" id="KW-0832">Ubl conjugation</keyword>
<dbReference type="InterPro" id="IPR028941">
    <property type="entry name" value="WHIM2_dom"/>
</dbReference>
<dbReference type="Pfam" id="PF15612">
    <property type="entry name" value="WHIM1"/>
    <property type="match status" value="1"/>
</dbReference>
<dbReference type="SMART" id="SM00571">
    <property type="entry name" value="DDT"/>
    <property type="match status" value="1"/>
</dbReference>
<dbReference type="InterPro" id="IPR011011">
    <property type="entry name" value="Znf_FYVE_PHD"/>
</dbReference>
<evidence type="ECO:0000256" key="10">
    <source>
        <dbReference type="ARBA" id="ARBA00023054"/>
    </source>
</evidence>
<accession>A0A9Q1B8C8</accession>
<keyword evidence="4" id="KW-0597">Phosphoprotein</keyword>
<dbReference type="PROSITE" id="PS01359">
    <property type="entry name" value="ZF_PHD_1"/>
    <property type="match status" value="1"/>
</dbReference>
<keyword evidence="9" id="KW-0805">Transcription regulation</keyword>
<dbReference type="Gene3D" id="3.30.40.10">
    <property type="entry name" value="Zinc/RING finger domain, C3HC4 (zinc finger)"/>
    <property type="match status" value="1"/>
</dbReference>
<evidence type="ECO:0000256" key="12">
    <source>
        <dbReference type="ARBA" id="ARBA00023163"/>
    </source>
</evidence>
<feature type="region of interest" description="Disordered" evidence="18">
    <location>
        <begin position="349"/>
        <end position="382"/>
    </location>
</feature>
<evidence type="ECO:0000256" key="3">
    <source>
        <dbReference type="ARBA" id="ARBA00022499"/>
    </source>
</evidence>
<dbReference type="InterPro" id="IPR013136">
    <property type="entry name" value="WSTF_Acf1_Cbp146"/>
</dbReference>
<keyword evidence="13 17" id="KW-0539">Nucleus</keyword>
<dbReference type="GO" id="GO:0000228">
    <property type="term" value="C:nuclear chromosome"/>
    <property type="evidence" value="ECO:0007669"/>
    <property type="project" value="TreeGrafter"/>
</dbReference>
<evidence type="ECO:0000256" key="9">
    <source>
        <dbReference type="ARBA" id="ARBA00023015"/>
    </source>
</evidence>
<dbReference type="Pfam" id="PF15613">
    <property type="entry name" value="WSD"/>
    <property type="match status" value="1"/>
</dbReference>
<evidence type="ECO:0000256" key="7">
    <source>
        <dbReference type="ARBA" id="ARBA00022833"/>
    </source>
</evidence>
<dbReference type="PROSITE" id="PS00633">
    <property type="entry name" value="BROMODOMAIN_1"/>
    <property type="match status" value="1"/>
</dbReference>
<dbReference type="GO" id="GO:0003677">
    <property type="term" value="F:DNA binding"/>
    <property type="evidence" value="ECO:0007669"/>
    <property type="project" value="TreeGrafter"/>
</dbReference>
<dbReference type="SMART" id="SM00297">
    <property type="entry name" value="BROMO"/>
    <property type="match status" value="1"/>
</dbReference>
<comment type="similarity">
    <text evidence="2">Belongs to the WAL family.</text>
</comment>
<evidence type="ECO:0000256" key="11">
    <source>
        <dbReference type="ARBA" id="ARBA00023117"/>
    </source>
</evidence>
<dbReference type="GO" id="GO:0006355">
    <property type="term" value="P:regulation of DNA-templated transcription"/>
    <property type="evidence" value="ECO:0007669"/>
    <property type="project" value="TreeGrafter"/>
</dbReference>
<feature type="compositionally biased region" description="Basic and acidic residues" evidence="18">
    <location>
        <begin position="747"/>
        <end position="757"/>
    </location>
</feature>
<evidence type="ECO:0000256" key="6">
    <source>
        <dbReference type="ARBA" id="ARBA00022771"/>
    </source>
</evidence>
<feature type="compositionally biased region" description="Basic and acidic residues" evidence="18">
    <location>
        <begin position="1140"/>
        <end position="1171"/>
    </location>
</feature>
<keyword evidence="7" id="KW-0862">Zinc</keyword>
<evidence type="ECO:0000259" key="23">
    <source>
        <dbReference type="PROSITE" id="PS51136"/>
    </source>
</evidence>